<evidence type="ECO:0000256" key="9">
    <source>
        <dbReference type="ARBA" id="ARBA00063644"/>
    </source>
</evidence>
<dbReference type="EMBL" id="CAFBLT010000001">
    <property type="protein sequence ID" value="CAB4873006.1"/>
    <property type="molecule type" value="Genomic_DNA"/>
</dbReference>
<dbReference type="Pfam" id="PF03989">
    <property type="entry name" value="DNA_gyraseA_C"/>
    <property type="match status" value="6"/>
</dbReference>
<dbReference type="CDD" id="cd00187">
    <property type="entry name" value="TOP4c"/>
    <property type="match status" value="1"/>
</dbReference>
<dbReference type="NCBIfam" id="TIGR01063">
    <property type="entry name" value="gyrA"/>
    <property type="match status" value="1"/>
</dbReference>
<comment type="similarity">
    <text evidence="2">Belongs to the type II topoisomerase GyrA/ParC subunit family.</text>
</comment>
<evidence type="ECO:0000256" key="3">
    <source>
        <dbReference type="ARBA" id="ARBA00012895"/>
    </source>
</evidence>
<comment type="subunit">
    <text evidence="9">Heterotetramer composed of ParC and ParE.</text>
</comment>
<dbReference type="GO" id="GO:0009330">
    <property type="term" value="C:DNA topoisomerase type II (double strand cut, ATP-hydrolyzing) complex"/>
    <property type="evidence" value="ECO:0007669"/>
    <property type="project" value="TreeGrafter"/>
</dbReference>
<dbReference type="InterPro" id="IPR013758">
    <property type="entry name" value="Topo_IIA_A/C_ab"/>
</dbReference>
<dbReference type="InterPro" id="IPR002205">
    <property type="entry name" value="Topo_IIA_dom_A"/>
</dbReference>
<dbReference type="SUPFAM" id="SSF101904">
    <property type="entry name" value="GyrA/ParC C-terminal domain-like"/>
    <property type="match status" value="1"/>
</dbReference>
<protein>
    <recommendedName>
        <fullName evidence="3">DNA topoisomerase (ATP-hydrolyzing)</fullName>
        <ecNumber evidence="3">5.6.2.2</ecNumber>
    </recommendedName>
</protein>
<dbReference type="NCBIfam" id="NF004044">
    <property type="entry name" value="PRK05561.1"/>
    <property type="match status" value="1"/>
</dbReference>
<dbReference type="FunFam" id="3.30.1360.40:FF:000002">
    <property type="entry name" value="DNA gyrase subunit A"/>
    <property type="match status" value="1"/>
</dbReference>
<dbReference type="FunFam" id="2.120.10.90:FF:000005">
    <property type="entry name" value="DNA topoisomerase 4 subunit A"/>
    <property type="match status" value="1"/>
</dbReference>
<dbReference type="EMBL" id="CAFBPM010000001">
    <property type="protein sequence ID" value="CAB5008178.1"/>
    <property type="molecule type" value="Genomic_DNA"/>
</dbReference>
<evidence type="ECO:0000313" key="11">
    <source>
        <dbReference type="EMBL" id="CAB4834107.1"/>
    </source>
</evidence>
<keyword evidence="7" id="KW-0238">DNA-binding</keyword>
<keyword evidence="6" id="KW-0799">Topoisomerase</keyword>
<dbReference type="PROSITE" id="PS52040">
    <property type="entry name" value="TOPO_IIA"/>
    <property type="match status" value="1"/>
</dbReference>
<dbReference type="PANTHER" id="PTHR43493:SF5">
    <property type="entry name" value="DNA GYRASE SUBUNIT A, CHLOROPLASTIC_MITOCHONDRIAL"/>
    <property type="match status" value="1"/>
</dbReference>
<evidence type="ECO:0000256" key="2">
    <source>
        <dbReference type="ARBA" id="ARBA00008263"/>
    </source>
</evidence>
<evidence type="ECO:0000259" key="10">
    <source>
        <dbReference type="PROSITE" id="PS52040"/>
    </source>
</evidence>
<evidence type="ECO:0000256" key="6">
    <source>
        <dbReference type="ARBA" id="ARBA00023029"/>
    </source>
</evidence>
<name>A0A6J7AMQ4_9ZZZZ</name>
<evidence type="ECO:0000313" key="12">
    <source>
        <dbReference type="EMBL" id="CAB4873006.1"/>
    </source>
</evidence>
<dbReference type="NCBIfam" id="NF004043">
    <property type="entry name" value="PRK05560.1"/>
    <property type="match status" value="1"/>
</dbReference>
<dbReference type="Gene3D" id="2.120.10.90">
    <property type="entry name" value="DNA gyrase/topoisomerase IV, subunit A, C-terminal"/>
    <property type="match status" value="1"/>
</dbReference>
<evidence type="ECO:0000256" key="7">
    <source>
        <dbReference type="ARBA" id="ARBA00023125"/>
    </source>
</evidence>
<dbReference type="GO" id="GO:0005737">
    <property type="term" value="C:cytoplasm"/>
    <property type="evidence" value="ECO:0007669"/>
    <property type="project" value="TreeGrafter"/>
</dbReference>
<evidence type="ECO:0000256" key="8">
    <source>
        <dbReference type="ARBA" id="ARBA00023235"/>
    </source>
</evidence>
<evidence type="ECO:0000313" key="13">
    <source>
        <dbReference type="EMBL" id="CAB5008178.1"/>
    </source>
</evidence>
<dbReference type="InterPro" id="IPR005743">
    <property type="entry name" value="GyrA"/>
</dbReference>
<dbReference type="GO" id="GO:0003677">
    <property type="term" value="F:DNA binding"/>
    <property type="evidence" value="ECO:0007669"/>
    <property type="project" value="UniProtKB-KW"/>
</dbReference>
<evidence type="ECO:0000256" key="5">
    <source>
        <dbReference type="ARBA" id="ARBA00022840"/>
    </source>
</evidence>
<dbReference type="InterPro" id="IPR035516">
    <property type="entry name" value="Gyrase/topoIV_suA_C"/>
</dbReference>
<proteinExistence type="inferred from homology"/>
<dbReference type="InterPro" id="IPR006691">
    <property type="entry name" value="GyrA/parC_rep"/>
</dbReference>
<evidence type="ECO:0000256" key="4">
    <source>
        <dbReference type="ARBA" id="ARBA00022741"/>
    </source>
</evidence>
<dbReference type="AlphaFoldDB" id="A0A6J7AMQ4"/>
<comment type="catalytic activity">
    <reaction evidence="1">
        <text>ATP-dependent breakage, passage and rejoining of double-stranded DNA.</text>
        <dbReference type="EC" id="5.6.2.2"/>
    </reaction>
</comment>
<dbReference type="GO" id="GO:0005694">
    <property type="term" value="C:chromosome"/>
    <property type="evidence" value="ECO:0007669"/>
    <property type="project" value="InterPro"/>
</dbReference>
<organism evidence="11">
    <name type="scientific">freshwater metagenome</name>
    <dbReference type="NCBI Taxonomy" id="449393"/>
    <lineage>
        <taxon>unclassified sequences</taxon>
        <taxon>metagenomes</taxon>
        <taxon>ecological metagenomes</taxon>
    </lineage>
</organism>
<dbReference type="GO" id="GO:0006265">
    <property type="term" value="P:DNA topological change"/>
    <property type="evidence" value="ECO:0007669"/>
    <property type="project" value="InterPro"/>
</dbReference>
<feature type="domain" description="Topo IIA-type catalytic" evidence="10">
    <location>
        <begin position="48"/>
        <end position="513"/>
    </location>
</feature>
<evidence type="ECO:0000256" key="1">
    <source>
        <dbReference type="ARBA" id="ARBA00000185"/>
    </source>
</evidence>
<dbReference type="Gene3D" id="3.90.199.10">
    <property type="entry name" value="Topoisomerase II, domain 5"/>
    <property type="match status" value="1"/>
</dbReference>
<keyword evidence="5" id="KW-0067">ATP-binding</keyword>
<dbReference type="SUPFAM" id="SSF56719">
    <property type="entry name" value="Type II DNA topoisomerase"/>
    <property type="match status" value="1"/>
</dbReference>
<reference evidence="11" key="1">
    <citation type="submission" date="2020-05" db="EMBL/GenBank/DDBJ databases">
        <authorList>
            <person name="Chiriac C."/>
            <person name="Salcher M."/>
            <person name="Ghai R."/>
            <person name="Kavagutti S V."/>
        </authorList>
    </citation>
    <scope>NUCLEOTIDE SEQUENCE</scope>
</reference>
<dbReference type="Pfam" id="PF00521">
    <property type="entry name" value="DNA_topoisoIV"/>
    <property type="match status" value="1"/>
</dbReference>
<sequence>MARAPKTPDETPDEAEEVIGYIEPIEIQEEMERSFLEYSMSVIVSRALPDVRDGLKPVHRRILYSMYDQGLRPDRPHAKCAKVVGEVMGTYHPHGDTAIYDALVRMVQDFSMRHPLIDGHGNFGGTGPDEGAAAMRYTESRLAPLALELMAGIDEETVNFIPNYDNTDEEPVVLPAKFPNLLVNGSQGIAVGMATNIPPHNLGEVIDATLHLLEHPESTPDDLMAFVKGPDFPTGAQILGRQGILDAYRTGRGSIKMRAVAEIEEKKGVNKIVVTEFPFQVSVESIEEKITDLVKAGDIDGISALQNDSAGRKPRLVITLKRDANANVVLNKLYKLTTLQTSFGVNTLALVDGVPRTLNLAQVLTHYIAHQVEVITRRTQFRLDKAERRAHIIEGLLRAIDMLDAVIAAIRNSDDRPAAQAALISDPFSFSEEQAKHILDMTLGRLTRLGRSDLDNEMIKLREEIIGFQTILNDDVVLRKVISDEMTEVRDKFANERRSAVTHDPGEMGIEDLIDDEDVVVTMTAAGYVKSVNAAAFRIQGRGGRGVRGATLKDEDLITHVINTSSHAYLLLFSNRGKVYRLRGHEIPQKERAAKGTAIVNLLNLAPDEKIEAIVSTRDFPEDSSLVFVTRMGQVKKTAFSEYDKSRREGFIAINLREGDELVRVVETQANEDCFVVTEKGMTIRFATSDVREMGRAAAGVRGIRLKAEDRVVSLDVAQDESDILIVTDAGYGKRTKLERFNRQARGGQGVRGIKLTAARGRVVSAFIVGIEEEVLMVSSGGVIIRTAVKEISSQGRDATGVRVMNLDDGQSVAAVTRVAEGGPSEEE</sequence>
<keyword evidence="4" id="KW-0547">Nucleotide-binding</keyword>
<keyword evidence="8" id="KW-0413">Isomerase</keyword>
<dbReference type="FunFam" id="1.10.268.10:FF:000001">
    <property type="entry name" value="DNA gyrase subunit A"/>
    <property type="match status" value="1"/>
</dbReference>
<dbReference type="PANTHER" id="PTHR43493">
    <property type="entry name" value="DNA GYRASE/TOPOISOMERASE SUBUNIT A"/>
    <property type="match status" value="1"/>
</dbReference>
<dbReference type="Gene3D" id="3.30.1360.40">
    <property type="match status" value="1"/>
</dbReference>
<dbReference type="InterPro" id="IPR013760">
    <property type="entry name" value="Topo_IIA-like_dom_sf"/>
</dbReference>
<dbReference type="SMART" id="SM00434">
    <property type="entry name" value="TOP4c"/>
    <property type="match status" value="1"/>
</dbReference>
<dbReference type="GO" id="GO:0005524">
    <property type="term" value="F:ATP binding"/>
    <property type="evidence" value="ECO:0007669"/>
    <property type="project" value="UniProtKB-KW"/>
</dbReference>
<dbReference type="InterPro" id="IPR050220">
    <property type="entry name" value="Type_II_DNA_Topoisomerases"/>
</dbReference>
<dbReference type="InterPro" id="IPR013757">
    <property type="entry name" value="Topo_IIA_A_a_sf"/>
</dbReference>
<accession>A0A6J7AMQ4</accession>
<gene>
    <name evidence="11" type="ORF">UFOPK3164_01580</name>
    <name evidence="12" type="ORF">UFOPK3427_00930</name>
    <name evidence="13" type="ORF">UFOPK4112_00155</name>
</gene>
<dbReference type="FunFam" id="3.90.199.10:FF:000001">
    <property type="entry name" value="DNA gyrase subunit A"/>
    <property type="match status" value="1"/>
</dbReference>
<dbReference type="GO" id="GO:0003918">
    <property type="term" value="F:DNA topoisomerase type II (double strand cut, ATP-hydrolyzing) activity"/>
    <property type="evidence" value="ECO:0007669"/>
    <property type="project" value="UniProtKB-EC"/>
</dbReference>
<dbReference type="EMBL" id="CAFABE010000109">
    <property type="protein sequence ID" value="CAB4834107.1"/>
    <property type="molecule type" value="Genomic_DNA"/>
</dbReference>
<dbReference type="HAMAP" id="MF_01897">
    <property type="entry name" value="GyrA"/>
    <property type="match status" value="1"/>
</dbReference>
<dbReference type="Gene3D" id="1.10.268.10">
    <property type="entry name" value="Topoisomerase, domain 3"/>
    <property type="match status" value="1"/>
</dbReference>
<dbReference type="EC" id="5.6.2.2" evidence="3"/>